<protein>
    <recommendedName>
        <fullName evidence="3">PX domain-containing protein</fullName>
    </recommendedName>
</protein>
<name>A0A7J6M3K8_PERCH</name>
<gene>
    <name evidence="4" type="ORF">FOL47_004290</name>
</gene>
<evidence type="ECO:0000313" key="5">
    <source>
        <dbReference type="Proteomes" id="UP000591131"/>
    </source>
</evidence>
<dbReference type="AlphaFoldDB" id="A0A7J6M3K8"/>
<evidence type="ECO:0000256" key="2">
    <source>
        <dbReference type="SAM" id="Phobius"/>
    </source>
</evidence>
<dbReference type="Gene3D" id="3.30.1520.10">
    <property type="entry name" value="Phox-like domain"/>
    <property type="match status" value="1"/>
</dbReference>
<feature type="region of interest" description="Disordered" evidence="1">
    <location>
        <begin position="235"/>
        <end position="281"/>
    </location>
</feature>
<evidence type="ECO:0000259" key="3">
    <source>
        <dbReference type="PROSITE" id="PS50195"/>
    </source>
</evidence>
<organism evidence="4 5">
    <name type="scientific">Perkinsus chesapeaki</name>
    <name type="common">Clam parasite</name>
    <name type="synonym">Perkinsus andrewsi</name>
    <dbReference type="NCBI Taxonomy" id="330153"/>
    <lineage>
        <taxon>Eukaryota</taxon>
        <taxon>Sar</taxon>
        <taxon>Alveolata</taxon>
        <taxon>Perkinsozoa</taxon>
        <taxon>Perkinsea</taxon>
        <taxon>Perkinsida</taxon>
        <taxon>Perkinsidae</taxon>
        <taxon>Perkinsus</taxon>
    </lineage>
</organism>
<dbReference type="SUPFAM" id="SSF64268">
    <property type="entry name" value="PX domain"/>
    <property type="match status" value="1"/>
</dbReference>
<dbReference type="InterPro" id="IPR001683">
    <property type="entry name" value="PX_dom"/>
</dbReference>
<dbReference type="EMBL" id="JAAPAO010000244">
    <property type="protein sequence ID" value="KAF4666067.1"/>
    <property type="molecule type" value="Genomic_DNA"/>
</dbReference>
<evidence type="ECO:0000256" key="1">
    <source>
        <dbReference type="SAM" id="MobiDB-lite"/>
    </source>
</evidence>
<dbReference type="SMART" id="SM00312">
    <property type="entry name" value="PX"/>
    <property type="match status" value="1"/>
</dbReference>
<feature type="compositionally biased region" description="Polar residues" evidence="1">
    <location>
        <begin position="237"/>
        <end position="253"/>
    </location>
</feature>
<dbReference type="InterPro" id="IPR036871">
    <property type="entry name" value="PX_dom_sf"/>
</dbReference>
<feature type="region of interest" description="Disordered" evidence="1">
    <location>
        <begin position="1"/>
        <end position="44"/>
    </location>
</feature>
<dbReference type="OrthoDB" id="10254720at2759"/>
<dbReference type="GO" id="GO:0005768">
    <property type="term" value="C:endosome"/>
    <property type="evidence" value="ECO:0007669"/>
    <property type="project" value="TreeGrafter"/>
</dbReference>
<feature type="transmembrane region" description="Helical" evidence="2">
    <location>
        <begin position="547"/>
        <end position="568"/>
    </location>
</feature>
<sequence length="642" mass="71145">MSTKDKTTTAAGGSGSPTLPVNGSFDDGEYDDDDATRRNEEEQAANIEQQFEVTVSPQEFNKLFRSGSMSIEDQGVTVSVTDPQTKRAGPAGIHKITTYAVSVTGASGVSSNTRKRYTDFTVLREELVRSFPGIFVPPLASKSQFHVLLKQPTTAVMNQIKPTDRVVEARRQSLEEFLTRCCARPWLRNSPIMATFLATQENTYEMAKKDFANKSMESMIEDFNRAIYDREVPEYQASAQRAGSADVTTTEEGSSTKENESPKEGDNGEEQQAAETSGSQVDIRPLVTTAKTYLGDHKSALKKLLAQLSTSAESFNKATLALGQCHYKLQDINTIATQGAGHALCEAEHQKDIVRVNLADAFYEQKNILSAPAQAFHLELLASVIQREVTDCSAMMESIDKVVELGEMKDKLNDKIRQKTGGSSKKSGMTSMLKHPVKTVEGTFKKDSSAPASGAAGTASDSLQKLYDQRDMVEAYYWRSGYNATMIEMKKFMESKTIVYNEVAKEFVKRTTETHRQLADLWGKVEVQEKPWTPIEPAPGSQHISSLPAFLLFLVIGVVLTSATIYGYRQYQRRASIRRLVRLREDVMQEVRAHLVEAEDGSSVNHSRLGASTFAVVPGRRPEEIEMLQHGASEASRESMRF</sequence>
<keyword evidence="2" id="KW-1133">Transmembrane helix</keyword>
<feature type="domain" description="PX" evidence="3">
    <location>
        <begin position="77"/>
        <end position="204"/>
    </location>
</feature>
<proteinExistence type="predicted"/>
<keyword evidence="2" id="KW-0812">Transmembrane</keyword>
<comment type="caution">
    <text evidence="4">The sequence shown here is derived from an EMBL/GenBank/DDBJ whole genome shotgun (WGS) entry which is preliminary data.</text>
</comment>
<dbReference type="Pfam" id="PF00787">
    <property type="entry name" value="PX"/>
    <property type="match status" value="1"/>
</dbReference>
<accession>A0A7J6M3K8</accession>
<dbReference type="CDD" id="cd06093">
    <property type="entry name" value="PX_domain"/>
    <property type="match status" value="1"/>
</dbReference>
<reference evidence="4 5" key="1">
    <citation type="submission" date="2020-04" db="EMBL/GenBank/DDBJ databases">
        <title>Perkinsus chesapeaki whole genome sequence.</title>
        <authorList>
            <person name="Bogema D.R."/>
        </authorList>
    </citation>
    <scope>NUCLEOTIDE SEQUENCE [LARGE SCALE GENOMIC DNA]</scope>
    <source>
        <strain evidence="4">ATCC PRA-425</strain>
    </source>
</reference>
<dbReference type="PANTHER" id="PTHR10555">
    <property type="entry name" value="SORTING NEXIN"/>
    <property type="match status" value="1"/>
</dbReference>
<keyword evidence="5" id="KW-1185">Reference proteome</keyword>
<dbReference type="Proteomes" id="UP000591131">
    <property type="component" value="Unassembled WGS sequence"/>
</dbReference>
<keyword evidence="2" id="KW-0472">Membrane</keyword>
<dbReference type="PROSITE" id="PS50195">
    <property type="entry name" value="PX"/>
    <property type="match status" value="1"/>
</dbReference>
<dbReference type="GO" id="GO:0035091">
    <property type="term" value="F:phosphatidylinositol binding"/>
    <property type="evidence" value="ECO:0007669"/>
    <property type="project" value="InterPro"/>
</dbReference>
<evidence type="ECO:0000313" key="4">
    <source>
        <dbReference type="EMBL" id="KAF4666067.1"/>
    </source>
</evidence>
<feature type="compositionally biased region" description="Basic and acidic residues" evidence="1">
    <location>
        <begin position="254"/>
        <end position="266"/>
    </location>
</feature>
<dbReference type="PANTHER" id="PTHR10555:SF170">
    <property type="entry name" value="FI18122P1"/>
    <property type="match status" value="1"/>
</dbReference>